<dbReference type="InterPro" id="IPR021767">
    <property type="entry name" value="TnpM"/>
</dbReference>
<organism evidence="1">
    <name type="scientific">Candidatus Tenderia electrophaga</name>
    <dbReference type="NCBI Taxonomy" id="1748243"/>
    <lineage>
        <taxon>Bacteria</taxon>
        <taxon>Pseudomonadati</taxon>
        <taxon>Pseudomonadota</taxon>
        <taxon>Gammaproteobacteria</taxon>
        <taxon>Candidatus Tenderiales</taxon>
        <taxon>Candidatus Tenderiaceae</taxon>
        <taxon>Candidatus Tenderia</taxon>
    </lineage>
</organism>
<sequence length="58" mass="6354">MSDVNKSEEGLVQCDVCLKEVPASESKSAEASDYVAHFCGLDCYAQWVKKAERNPTAD</sequence>
<dbReference type="AlphaFoldDB" id="A0A832J3V3"/>
<evidence type="ECO:0000313" key="1">
    <source>
        <dbReference type="EMBL" id="HHJ80867.1"/>
    </source>
</evidence>
<dbReference type="Pfam" id="PF11809">
    <property type="entry name" value="DUF3330"/>
    <property type="match status" value="1"/>
</dbReference>
<name>A0A832J3V3_9GAMM</name>
<dbReference type="Proteomes" id="UP000885832">
    <property type="component" value="Unassembled WGS sequence"/>
</dbReference>
<protein>
    <submittedName>
        <fullName evidence="1">DUF3330 domain-containing protein</fullName>
    </submittedName>
</protein>
<accession>A0A832J3V3</accession>
<reference evidence="1" key="1">
    <citation type="journal article" date="2020" name="mSystems">
        <title>Genome- and Community-Level Interaction Insights into Carbon Utilization and Element Cycling Functions of Hydrothermarchaeota in Hydrothermal Sediment.</title>
        <authorList>
            <person name="Zhou Z."/>
            <person name="Liu Y."/>
            <person name="Xu W."/>
            <person name="Pan J."/>
            <person name="Luo Z.H."/>
            <person name="Li M."/>
        </authorList>
    </citation>
    <scope>NUCLEOTIDE SEQUENCE [LARGE SCALE GENOMIC DNA]</scope>
    <source>
        <strain evidence="1">HyVt-505</strain>
    </source>
</reference>
<comment type="caution">
    <text evidence="1">The sequence shown here is derived from an EMBL/GenBank/DDBJ whole genome shotgun (WGS) entry which is preliminary data.</text>
</comment>
<gene>
    <name evidence="1" type="ORF">ENJ65_04460</name>
</gene>
<proteinExistence type="predicted"/>
<dbReference type="EMBL" id="DRNF01000279">
    <property type="protein sequence ID" value="HHJ80867.1"/>
    <property type="molecule type" value="Genomic_DNA"/>
</dbReference>